<evidence type="ECO:0000313" key="2">
    <source>
        <dbReference type="EMBL" id="KFC82602.1"/>
    </source>
</evidence>
<sequence>MPSLFSLSRHKLPAALAILAMLMLFIAPVISKSLEHRRVAMNGEHHMMSHSGGMMMEMAGEKMPSPSHLMPGIGASLMDDIACGYCQLLLHIPLIVWLFIPFIWLIWRISRIPPPPVIAPLLAQHDDAEALPRAPPVALLR</sequence>
<dbReference type="RefSeq" id="WP_034493864.1">
    <property type="nucleotide sequence ID" value="NZ_JMPI01000022.1"/>
</dbReference>
<feature type="transmembrane region" description="Helical" evidence="1">
    <location>
        <begin position="88"/>
        <end position="107"/>
    </location>
</feature>
<evidence type="ECO:0008006" key="4">
    <source>
        <dbReference type="Google" id="ProtNLM"/>
    </source>
</evidence>
<keyword evidence="1" id="KW-0472">Membrane</keyword>
<gene>
    <name evidence="2" type="ORF">GBAG_0964</name>
</gene>
<accession>A0A085GFV7</accession>
<reference evidence="2 3" key="1">
    <citation type="submission" date="2014-05" db="EMBL/GenBank/DDBJ databases">
        <title>ATOL: Assembling a taxonomically balanced genome-scale reconstruction of the evolutionary history of the Enterobacteriaceae.</title>
        <authorList>
            <person name="Plunkett G.III."/>
            <person name="Neeno-Eckwall E.C."/>
            <person name="Glasner J.D."/>
            <person name="Perna N.T."/>
        </authorList>
    </citation>
    <scope>NUCLEOTIDE SEQUENCE [LARGE SCALE GENOMIC DNA]</scope>
    <source>
        <strain evidence="2 3">ATCC 33320</strain>
    </source>
</reference>
<keyword evidence="1" id="KW-0812">Transmembrane</keyword>
<keyword evidence="1" id="KW-1133">Transmembrane helix</keyword>
<evidence type="ECO:0000256" key="1">
    <source>
        <dbReference type="SAM" id="Phobius"/>
    </source>
</evidence>
<keyword evidence="3" id="KW-1185">Reference proteome</keyword>
<protein>
    <recommendedName>
        <fullName evidence="4">DUF2946 domain-containing protein</fullName>
    </recommendedName>
</protein>
<dbReference type="Proteomes" id="UP000028653">
    <property type="component" value="Unassembled WGS sequence"/>
</dbReference>
<dbReference type="EMBL" id="JMPI01000022">
    <property type="protein sequence ID" value="KFC82602.1"/>
    <property type="molecule type" value="Genomic_DNA"/>
</dbReference>
<comment type="caution">
    <text evidence="2">The sequence shown here is derived from an EMBL/GenBank/DDBJ whole genome shotgun (WGS) entry which is preliminary data.</text>
</comment>
<dbReference type="InterPro" id="IPR021333">
    <property type="entry name" value="DUF2946"/>
</dbReference>
<feature type="transmembrane region" description="Helical" evidence="1">
    <location>
        <begin position="12"/>
        <end position="31"/>
    </location>
</feature>
<dbReference type="STRING" id="1006004.GBAG_0964"/>
<dbReference type="Pfam" id="PF11162">
    <property type="entry name" value="DUF2946"/>
    <property type="match status" value="1"/>
</dbReference>
<organism evidence="2 3">
    <name type="scientific">Buttiauxella agrestis ATCC 33320</name>
    <dbReference type="NCBI Taxonomy" id="1006004"/>
    <lineage>
        <taxon>Bacteria</taxon>
        <taxon>Pseudomonadati</taxon>
        <taxon>Pseudomonadota</taxon>
        <taxon>Gammaproteobacteria</taxon>
        <taxon>Enterobacterales</taxon>
        <taxon>Enterobacteriaceae</taxon>
        <taxon>Buttiauxella</taxon>
    </lineage>
</organism>
<name>A0A085GFV7_9ENTR</name>
<evidence type="ECO:0000313" key="3">
    <source>
        <dbReference type="Proteomes" id="UP000028653"/>
    </source>
</evidence>
<dbReference type="AlphaFoldDB" id="A0A085GFV7"/>
<dbReference type="eggNOG" id="ENOG5033019">
    <property type="taxonomic scope" value="Bacteria"/>
</dbReference>
<proteinExistence type="predicted"/>